<dbReference type="InterPro" id="IPR029046">
    <property type="entry name" value="LolA/LolB/LppX"/>
</dbReference>
<name>A0A850PTB8_9MYCO</name>
<keyword evidence="6" id="KW-0564">Palmitate</keyword>
<evidence type="ECO:0000256" key="6">
    <source>
        <dbReference type="ARBA" id="ARBA00023139"/>
    </source>
</evidence>
<keyword evidence="9" id="KW-1185">Reference proteome</keyword>
<evidence type="ECO:0000313" key="8">
    <source>
        <dbReference type="EMBL" id="NVN50785.1"/>
    </source>
</evidence>
<comment type="caution">
    <text evidence="8">The sequence shown here is derived from an EMBL/GenBank/DDBJ whole genome shotgun (WGS) entry which is preliminary data.</text>
</comment>
<keyword evidence="4" id="KW-0732">Signal</keyword>
<dbReference type="Proteomes" id="UP000570517">
    <property type="component" value="Unassembled WGS sequence"/>
</dbReference>
<dbReference type="InterPro" id="IPR009830">
    <property type="entry name" value="LppX/LprAFG"/>
</dbReference>
<gene>
    <name evidence="8" type="ORF">HLY00_5833</name>
</gene>
<protein>
    <submittedName>
        <fullName evidence="8">Lipoarabinomannan carrier protein LprG</fullName>
    </submittedName>
</protein>
<organism evidence="8 9">
    <name type="scientific">Mycolicibacterium hippocampi</name>
    <dbReference type="NCBI Taxonomy" id="659824"/>
    <lineage>
        <taxon>Bacteria</taxon>
        <taxon>Bacillati</taxon>
        <taxon>Actinomycetota</taxon>
        <taxon>Actinomycetes</taxon>
        <taxon>Mycobacteriales</taxon>
        <taxon>Mycobacteriaceae</taxon>
        <taxon>Mycolicibacterium</taxon>
    </lineage>
</organism>
<keyword evidence="7" id="KW-0449">Lipoprotein</keyword>
<comment type="subcellular location">
    <subcellularLocation>
        <location evidence="1">Cell envelope</location>
    </subcellularLocation>
</comment>
<reference evidence="8 9" key="1">
    <citation type="submission" date="2020-05" db="EMBL/GenBank/DDBJ databases">
        <title>Draft genome sequence of Mycobacterium hippocampi DL, isolated from European seabass, Dicentrarchus labrax, reared in fish farms.</title>
        <authorList>
            <person name="Stathopoulou P."/>
            <person name="Asimakis E."/>
            <person name="Tzokas K."/>
            <person name="Batargias C."/>
            <person name="Tsiamis G."/>
        </authorList>
    </citation>
    <scope>NUCLEOTIDE SEQUENCE [LARGE SCALE GENOMIC DNA]</scope>
    <source>
        <strain evidence="8 9">DL</strain>
    </source>
</reference>
<dbReference type="Gene3D" id="2.50.20.20">
    <property type="match status" value="1"/>
</dbReference>
<proteinExistence type="inferred from homology"/>
<dbReference type="Pfam" id="PF07161">
    <property type="entry name" value="LppX_LprAFG"/>
    <property type="match status" value="1"/>
</dbReference>
<dbReference type="AlphaFoldDB" id="A0A850PTB8"/>
<evidence type="ECO:0000256" key="1">
    <source>
        <dbReference type="ARBA" id="ARBA00004196"/>
    </source>
</evidence>
<keyword evidence="3" id="KW-1003">Cell membrane</keyword>
<evidence type="ECO:0000256" key="2">
    <source>
        <dbReference type="ARBA" id="ARBA00009194"/>
    </source>
</evidence>
<keyword evidence="5" id="KW-0472">Membrane</keyword>
<comment type="similarity">
    <text evidence="2">Belongs to the LppX/LprAFG lipoprotein family.</text>
</comment>
<sequence length="256" mass="26080">MIARAAGTRAARTRARTHYDAGMQTRLLAILAALIAVVALVAGCSGSSSEDSTAELPDPATLLSESSETTKGQTSAHLTLTVQGQIAELPVESLEGDLTQAPAVAAKGTADIVFLGQRLEGVEFVVSDGDLYAAITSGGSLSNFGPASDIYDVAAILNPGVGLANVLTNFSDATADGRETIEGVETVRVTGSVTADAVNKIAPQIGATGPVPGTAWIAEGGDHELMQARLEPSPGNSVTMTLSKWGEPVTVDRPAP</sequence>
<dbReference type="CDD" id="cd16334">
    <property type="entry name" value="LppX-like"/>
    <property type="match status" value="1"/>
</dbReference>
<evidence type="ECO:0000256" key="4">
    <source>
        <dbReference type="ARBA" id="ARBA00022729"/>
    </source>
</evidence>
<dbReference type="GO" id="GO:0030313">
    <property type="term" value="C:cell envelope"/>
    <property type="evidence" value="ECO:0007669"/>
    <property type="project" value="UniProtKB-SubCell"/>
</dbReference>
<accession>A0A850PTB8</accession>
<evidence type="ECO:0000256" key="3">
    <source>
        <dbReference type="ARBA" id="ARBA00022475"/>
    </source>
</evidence>
<evidence type="ECO:0000256" key="7">
    <source>
        <dbReference type="ARBA" id="ARBA00023288"/>
    </source>
</evidence>
<evidence type="ECO:0000256" key="5">
    <source>
        <dbReference type="ARBA" id="ARBA00023136"/>
    </source>
</evidence>
<dbReference type="SUPFAM" id="SSF89392">
    <property type="entry name" value="Prokaryotic lipoproteins and lipoprotein localization factors"/>
    <property type="match status" value="1"/>
</dbReference>
<dbReference type="EMBL" id="JABFYL010000027">
    <property type="protein sequence ID" value="NVN50785.1"/>
    <property type="molecule type" value="Genomic_DNA"/>
</dbReference>
<evidence type="ECO:0000313" key="9">
    <source>
        <dbReference type="Proteomes" id="UP000570517"/>
    </source>
</evidence>